<feature type="domain" description="Mandelate racemase/muconate lactonizing enzyme C-terminal" evidence="5">
    <location>
        <begin position="143"/>
        <end position="235"/>
    </location>
</feature>
<dbReference type="RefSeq" id="WP_012610543.1">
    <property type="nucleotide sequence ID" value="NC_011768.1"/>
</dbReference>
<gene>
    <name evidence="6" type="ordered locus">Dalk_1408</name>
</gene>
<protein>
    <recommendedName>
        <fullName evidence="4">o-succinylbenzoate synthase</fullName>
        <ecNumber evidence="4">4.2.1.113</ecNumber>
    </recommendedName>
</protein>
<dbReference type="KEGG" id="dal:Dalk_1408"/>
<dbReference type="InterPro" id="IPR029065">
    <property type="entry name" value="Enolase_C-like"/>
</dbReference>
<evidence type="ECO:0000256" key="4">
    <source>
        <dbReference type="NCBIfam" id="TIGR01927"/>
    </source>
</evidence>
<dbReference type="PANTHER" id="PTHR48073:SF2">
    <property type="entry name" value="O-SUCCINYLBENZOATE SYNTHASE"/>
    <property type="match status" value="1"/>
</dbReference>
<dbReference type="AlphaFoldDB" id="B8FA12"/>
<sequence>MIIRDMQLSRFSIPFAAPIRVGGQELNKRDGLLVAVRDDQGHTGWGEAAPLPGLDTISLDQCQGELCPIRKAFADQALNWDSFSLTAPMMGLCPEIPGLNPISAFGVESALAWLGLCSGQWGIAGADELGIAVNGLFVPSPDPDRLPAQAKQLKASGFSTVKIKIGRMDSDDEIRQILELDSLFNHKLALRLDANRSLDFAQYQSYFEALKHLNIEYVEEPLKPEYDFFEAAQIPWPLALDESLESYANLDEPFPKSLGAVILKPGSFQGVHGMAQAMEHLHTQGIKTVLSSSFNNTMGMSMLGLLANLYAPETAHGLDTLKYFQPSDLSLGLSIAKGRMAIPVDLFGGGLNLASGLMEEIA</sequence>
<evidence type="ECO:0000256" key="2">
    <source>
        <dbReference type="ARBA" id="ARBA00022842"/>
    </source>
</evidence>
<dbReference type="SFLD" id="SFLDF00009">
    <property type="entry name" value="o-succinylbenzoate_synthase"/>
    <property type="match status" value="1"/>
</dbReference>
<dbReference type="Gene3D" id="3.20.20.120">
    <property type="entry name" value="Enolase-like C-terminal domain"/>
    <property type="match status" value="1"/>
</dbReference>
<evidence type="ECO:0000313" key="7">
    <source>
        <dbReference type="Proteomes" id="UP000000739"/>
    </source>
</evidence>
<dbReference type="SFLD" id="SFLDS00001">
    <property type="entry name" value="Enolase"/>
    <property type="match status" value="1"/>
</dbReference>
<dbReference type="GO" id="GO:0043748">
    <property type="term" value="F:O-succinylbenzoate synthase activity"/>
    <property type="evidence" value="ECO:0007669"/>
    <property type="project" value="UniProtKB-EC"/>
</dbReference>
<dbReference type="InterPro" id="IPR013342">
    <property type="entry name" value="Mandelate_racemase_C"/>
</dbReference>
<dbReference type="Pfam" id="PF13378">
    <property type="entry name" value="MR_MLE_C"/>
    <property type="match status" value="1"/>
</dbReference>
<dbReference type="SUPFAM" id="SSF51604">
    <property type="entry name" value="Enolase C-terminal domain-like"/>
    <property type="match status" value="1"/>
</dbReference>
<dbReference type="GO" id="GO:0046872">
    <property type="term" value="F:metal ion binding"/>
    <property type="evidence" value="ECO:0007669"/>
    <property type="project" value="UniProtKB-KW"/>
</dbReference>
<dbReference type="InterPro" id="IPR029017">
    <property type="entry name" value="Enolase-like_N"/>
</dbReference>
<dbReference type="EMBL" id="CP001322">
    <property type="protein sequence ID" value="ACL03108.1"/>
    <property type="molecule type" value="Genomic_DNA"/>
</dbReference>
<dbReference type="SUPFAM" id="SSF54826">
    <property type="entry name" value="Enolase N-terminal domain-like"/>
    <property type="match status" value="1"/>
</dbReference>
<organism evidence="6 7">
    <name type="scientific">Desulfatibacillum aliphaticivorans</name>
    <dbReference type="NCBI Taxonomy" id="218208"/>
    <lineage>
        <taxon>Bacteria</taxon>
        <taxon>Pseudomonadati</taxon>
        <taxon>Thermodesulfobacteriota</taxon>
        <taxon>Desulfobacteria</taxon>
        <taxon>Desulfobacterales</taxon>
        <taxon>Desulfatibacillaceae</taxon>
        <taxon>Desulfatibacillum</taxon>
    </lineage>
</organism>
<dbReference type="InterPro" id="IPR041338">
    <property type="entry name" value="OSBS_N"/>
</dbReference>
<reference evidence="6 7" key="1">
    <citation type="journal article" date="2012" name="Environ. Microbiol.">
        <title>The genome sequence of Desulfatibacillum alkenivorans AK-01: a blueprint for anaerobic alkane oxidation.</title>
        <authorList>
            <person name="Callaghan A.V."/>
            <person name="Morris B.E."/>
            <person name="Pereira I.A."/>
            <person name="McInerney M.J."/>
            <person name="Austin R.N."/>
            <person name="Groves J.T."/>
            <person name="Kukor J.J."/>
            <person name="Suflita J.M."/>
            <person name="Young L.Y."/>
            <person name="Zylstra G.J."/>
            <person name="Wawrik B."/>
        </authorList>
    </citation>
    <scope>NUCLEOTIDE SEQUENCE [LARGE SCALE GENOMIC DNA]</scope>
    <source>
        <strain evidence="6 7">AK-01</strain>
    </source>
</reference>
<evidence type="ECO:0000256" key="3">
    <source>
        <dbReference type="ARBA" id="ARBA00023239"/>
    </source>
</evidence>
<evidence type="ECO:0000313" key="6">
    <source>
        <dbReference type="EMBL" id="ACL03108.1"/>
    </source>
</evidence>
<dbReference type="GO" id="GO:0009234">
    <property type="term" value="P:menaquinone biosynthetic process"/>
    <property type="evidence" value="ECO:0007669"/>
    <property type="project" value="UniProtKB-UniRule"/>
</dbReference>
<keyword evidence="3" id="KW-0456">Lyase</keyword>
<dbReference type="InterPro" id="IPR036849">
    <property type="entry name" value="Enolase-like_C_sf"/>
</dbReference>
<dbReference type="CDD" id="cd03320">
    <property type="entry name" value="OSBS"/>
    <property type="match status" value="1"/>
</dbReference>
<dbReference type="SFLD" id="SFLDG00180">
    <property type="entry name" value="muconate_cycloisomerase"/>
    <property type="match status" value="1"/>
</dbReference>
<evidence type="ECO:0000256" key="1">
    <source>
        <dbReference type="ARBA" id="ARBA00022723"/>
    </source>
</evidence>
<proteinExistence type="predicted"/>
<dbReference type="eggNOG" id="COG1441">
    <property type="taxonomic scope" value="Bacteria"/>
</dbReference>
<dbReference type="Proteomes" id="UP000000739">
    <property type="component" value="Chromosome"/>
</dbReference>
<dbReference type="NCBIfam" id="TIGR01927">
    <property type="entry name" value="menC_gam_Gplu"/>
    <property type="match status" value="1"/>
</dbReference>
<dbReference type="PANTHER" id="PTHR48073">
    <property type="entry name" value="O-SUCCINYLBENZOATE SYNTHASE-RELATED"/>
    <property type="match status" value="1"/>
</dbReference>
<accession>B8FA12</accession>
<dbReference type="HOGENOM" id="CLU_030273_0_1_7"/>
<dbReference type="Pfam" id="PF21508">
    <property type="entry name" value="MenC_N"/>
    <property type="match status" value="1"/>
</dbReference>
<dbReference type="Gene3D" id="3.30.390.10">
    <property type="entry name" value="Enolase-like, N-terminal domain"/>
    <property type="match status" value="1"/>
</dbReference>
<name>B8FA12_DESAL</name>
<keyword evidence="7" id="KW-1185">Reference proteome</keyword>
<dbReference type="SMART" id="SM00922">
    <property type="entry name" value="MR_MLE"/>
    <property type="match status" value="1"/>
</dbReference>
<evidence type="ECO:0000259" key="5">
    <source>
        <dbReference type="SMART" id="SM00922"/>
    </source>
</evidence>
<keyword evidence="2" id="KW-0460">Magnesium</keyword>
<dbReference type="EC" id="4.2.1.113" evidence="4"/>
<keyword evidence="1" id="KW-0479">Metal-binding</keyword>